<dbReference type="Pfam" id="PF01527">
    <property type="entry name" value="HTH_Tnp_1"/>
    <property type="match status" value="1"/>
</dbReference>
<gene>
    <name evidence="4" type="ORF">NZD89_16855</name>
</gene>
<accession>A0ABY6ZCS3</accession>
<dbReference type="EMBL" id="CP104067">
    <property type="protein sequence ID" value="WAH40056.1"/>
    <property type="molecule type" value="Genomic_DNA"/>
</dbReference>
<dbReference type="Proteomes" id="UP001164761">
    <property type="component" value="Chromosome"/>
</dbReference>
<feature type="domain" description="Integrase catalytic" evidence="3">
    <location>
        <begin position="217"/>
        <end position="380"/>
    </location>
</feature>
<dbReference type="InterPro" id="IPR025948">
    <property type="entry name" value="HTH-like_dom"/>
</dbReference>
<dbReference type="RefSeq" id="WP_268003954.1">
    <property type="nucleotide sequence ID" value="NZ_BSUT01000001.1"/>
</dbReference>
<dbReference type="InterPro" id="IPR009057">
    <property type="entry name" value="Homeodomain-like_sf"/>
</dbReference>
<evidence type="ECO:0000259" key="3">
    <source>
        <dbReference type="PROSITE" id="PS50994"/>
    </source>
</evidence>
<dbReference type="PANTHER" id="PTHR46889:SF4">
    <property type="entry name" value="TRANSPOSASE INSO FOR INSERTION SEQUENCE ELEMENT IS911B-RELATED"/>
    <property type="match status" value="1"/>
</dbReference>
<protein>
    <submittedName>
        <fullName evidence="4">IS3 family transposase</fullName>
    </submittedName>
</protein>
<dbReference type="PANTHER" id="PTHR46889">
    <property type="entry name" value="TRANSPOSASE INSF FOR INSERTION SEQUENCE IS3B-RELATED"/>
    <property type="match status" value="1"/>
</dbReference>
<name>A0ABY6ZCS3_9BACL</name>
<dbReference type="InterPro" id="IPR036397">
    <property type="entry name" value="RNaseH_sf"/>
</dbReference>
<comment type="function">
    <text evidence="1">Involved in the transposition of the insertion sequence.</text>
</comment>
<dbReference type="Pfam" id="PF13276">
    <property type="entry name" value="HTH_21"/>
    <property type="match status" value="1"/>
</dbReference>
<keyword evidence="5" id="KW-1185">Reference proteome</keyword>
<dbReference type="SUPFAM" id="SSF46689">
    <property type="entry name" value="Homeodomain-like"/>
    <property type="match status" value="1"/>
</dbReference>
<reference evidence="4" key="1">
    <citation type="submission" date="2022-08" db="EMBL/GenBank/DDBJ databases">
        <title>Alicyclobacillus fastidiosus DSM 17978, complete genome.</title>
        <authorList>
            <person name="Wang Q."/>
            <person name="Cai R."/>
            <person name="Wang Z."/>
        </authorList>
    </citation>
    <scope>NUCLEOTIDE SEQUENCE</scope>
    <source>
        <strain evidence="4">DSM 17978</strain>
    </source>
</reference>
<dbReference type="InterPro" id="IPR012337">
    <property type="entry name" value="RNaseH-like_sf"/>
</dbReference>
<evidence type="ECO:0000256" key="1">
    <source>
        <dbReference type="ARBA" id="ARBA00002286"/>
    </source>
</evidence>
<dbReference type="PROSITE" id="PS50994">
    <property type="entry name" value="INTEGRASE"/>
    <property type="match status" value="1"/>
</dbReference>
<feature type="coiled-coil region" evidence="2">
    <location>
        <begin position="59"/>
        <end position="93"/>
    </location>
</feature>
<dbReference type="InterPro" id="IPR001584">
    <property type="entry name" value="Integrase_cat-core"/>
</dbReference>
<dbReference type="InterPro" id="IPR050900">
    <property type="entry name" value="Transposase_IS3/IS150/IS904"/>
</dbReference>
<evidence type="ECO:0000313" key="5">
    <source>
        <dbReference type="Proteomes" id="UP001164761"/>
    </source>
</evidence>
<proteinExistence type="predicted"/>
<evidence type="ECO:0000256" key="2">
    <source>
        <dbReference type="SAM" id="Coils"/>
    </source>
</evidence>
<dbReference type="Pfam" id="PF00665">
    <property type="entry name" value="rve"/>
    <property type="match status" value="1"/>
</dbReference>
<dbReference type="InterPro" id="IPR002514">
    <property type="entry name" value="Transposase_8"/>
</dbReference>
<dbReference type="Pfam" id="PF13333">
    <property type="entry name" value="rve_2"/>
    <property type="match status" value="1"/>
</dbReference>
<keyword evidence="2" id="KW-0175">Coiled coil</keyword>
<organism evidence="4 5">
    <name type="scientific">Alicyclobacillus fastidiosus</name>
    <dbReference type="NCBI Taxonomy" id="392011"/>
    <lineage>
        <taxon>Bacteria</taxon>
        <taxon>Bacillati</taxon>
        <taxon>Bacillota</taxon>
        <taxon>Bacilli</taxon>
        <taxon>Bacillales</taxon>
        <taxon>Alicyclobacillaceae</taxon>
        <taxon>Alicyclobacillus</taxon>
    </lineage>
</organism>
<dbReference type="SUPFAM" id="SSF53098">
    <property type="entry name" value="Ribonuclease H-like"/>
    <property type="match status" value="1"/>
</dbReference>
<dbReference type="InterPro" id="IPR048020">
    <property type="entry name" value="Transpos_IS3"/>
</dbReference>
<dbReference type="NCBIfam" id="NF033516">
    <property type="entry name" value="transpos_IS3"/>
    <property type="match status" value="1"/>
</dbReference>
<dbReference type="Gene3D" id="3.30.420.10">
    <property type="entry name" value="Ribonuclease H-like superfamily/Ribonuclease H"/>
    <property type="match status" value="1"/>
</dbReference>
<dbReference type="Gene3D" id="1.10.10.60">
    <property type="entry name" value="Homeodomain-like"/>
    <property type="match status" value="1"/>
</dbReference>
<evidence type="ECO:0000313" key="4">
    <source>
        <dbReference type="EMBL" id="WAH40056.1"/>
    </source>
</evidence>
<sequence>MTQKYDKEFKLHAVQLALESGKTTSQVARELGVSQKTLYGWMSKYKEDPSAPFVGSGNLRSEAQTIRDLERELRDLREENAILKKLYVHLHQRPEVRYKFIHRHRSKFSVEKMCKVLGVSRSGYYAWRERPESKRAKRRKRITKRIHQIFVKSRRLYGSPKITQILRQEGERVAQKTVAKIMRENQLRSRTVRKYKATTYSNHDYPVQENVLNQTFVAERPNQVYMADITYIPTDEGWVYLASLMDLYSRKIVGWRAGARMTKELCIRALEQAYERQDPTETVLHHSDRGSQYASHDYQDKLREYKMVGSMSRKGNYFDNACIESFHSIIKRELVYLEKFKTREQAIRRIFEYIEVWYNRERVHSSIGFLTPVEFERRYFHAIRAAAS</sequence>